<accession>A0ABR7W7U1</accession>
<dbReference type="RefSeq" id="WP_164309080.1">
    <property type="nucleotide sequence ID" value="NZ_BAABAD010000003.1"/>
</dbReference>
<protein>
    <recommendedName>
        <fullName evidence="3">ESX-1 secretion-associated protein</fullName>
    </recommendedName>
</protein>
<reference evidence="1 2" key="1">
    <citation type="submission" date="2020-09" db="EMBL/GenBank/DDBJ databases">
        <title>Novel species in genus Gordonia.</title>
        <authorList>
            <person name="Zhang G."/>
        </authorList>
    </citation>
    <scope>NUCLEOTIDE SEQUENCE [LARGE SCALE GENOMIC DNA]</scope>
    <source>
        <strain evidence="1 2">ON-33</strain>
    </source>
</reference>
<keyword evidence="2" id="KW-1185">Reference proteome</keyword>
<organism evidence="1 2">
    <name type="scientific">Gordonia hankookensis</name>
    <dbReference type="NCBI Taxonomy" id="589403"/>
    <lineage>
        <taxon>Bacteria</taxon>
        <taxon>Bacillati</taxon>
        <taxon>Actinomycetota</taxon>
        <taxon>Actinomycetes</taxon>
        <taxon>Mycobacteriales</taxon>
        <taxon>Gordoniaceae</taxon>
        <taxon>Gordonia</taxon>
    </lineage>
</organism>
<evidence type="ECO:0008006" key="3">
    <source>
        <dbReference type="Google" id="ProtNLM"/>
    </source>
</evidence>
<gene>
    <name evidence="1" type="ORF">IDF66_01850</name>
</gene>
<dbReference type="EMBL" id="JACWMS010000001">
    <property type="protein sequence ID" value="MBD1318313.1"/>
    <property type="molecule type" value="Genomic_DNA"/>
</dbReference>
<evidence type="ECO:0000313" key="1">
    <source>
        <dbReference type="EMBL" id="MBD1318313.1"/>
    </source>
</evidence>
<proteinExistence type="predicted"/>
<dbReference type="InterPro" id="IPR036689">
    <property type="entry name" value="ESAT-6-like_sf"/>
</dbReference>
<dbReference type="Proteomes" id="UP000602395">
    <property type="component" value="Unassembled WGS sequence"/>
</dbReference>
<sequence length="100" mass="10218">MSGTTVNPGILREFSGTVEETAAVIRDSSLPTDLLGIAACMTGSSAAYALTTLADALHDPLRRTAEAYSAMSGAVHNAAGEFEAADDELAAAFNRIASAQ</sequence>
<evidence type="ECO:0000313" key="2">
    <source>
        <dbReference type="Proteomes" id="UP000602395"/>
    </source>
</evidence>
<comment type="caution">
    <text evidence="1">The sequence shown here is derived from an EMBL/GenBank/DDBJ whole genome shotgun (WGS) entry which is preliminary data.</text>
</comment>
<name>A0ABR7W7U1_9ACTN</name>
<dbReference type="SUPFAM" id="SSF140453">
    <property type="entry name" value="EsxAB dimer-like"/>
    <property type="match status" value="1"/>
</dbReference>